<reference evidence="2" key="1">
    <citation type="submission" date="2014-09" db="EMBL/GenBank/DDBJ databases">
        <authorList>
            <person name="Magalhaes I.L.F."/>
            <person name="Oliveira U."/>
            <person name="Santos F.R."/>
            <person name="Vidigal T.H.D.A."/>
            <person name="Brescovit A.D."/>
            <person name="Santos A.J."/>
        </authorList>
    </citation>
    <scope>NUCLEOTIDE SEQUENCE</scope>
    <source>
        <tissue evidence="2">Shoot tissue taken approximately 20 cm above the soil surface</tissue>
    </source>
</reference>
<feature type="compositionally biased region" description="Polar residues" evidence="1">
    <location>
        <begin position="1"/>
        <end position="15"/>
    </location>
</feature>
<dbReference type="EMBL" id="GBRH01228646">
    <property type="protein sequence ID" value="JAD69249.1"/>
    <property type="molecule type" value="Transcribed_RNA"/>
</dbReference>
<evidence type="ECO:0000313" key="2">
    <source>
        <dbReference type="EMBL" id="JAD69249.1"/>
    </source>
</evidence>
<accession>A0A0A9BYY6</accession>
<protein>
    <submittedName>
        <fullName evidence="2">Uncharacterized protein</fullName>
    </submittedName>
</protein>
<name>A0A0A9BYY6_ARUDO</name>
<proteinExistence type="predicted"/>
<feature type="region of interest" description="Disordered" evidence="1">
    <location>
        <begin position="1"/>
        <end position="22"/>
    </location>
</feature>
<evidence type="ECO:0000256" key="1">
    <source>
        <dbReference type="SAM" id="MobiDB-lite"/>
    </source>
</evidence>
<sequence>MQGSPSENPFTQSLVTCEMMGA</sequence>
<reference evidence="2" key="2">
    <citation type="journal article" date="2015" name="Data Brief">
        <title>Shoot transcriptome of the giant reed, Arundo donax.</title>
        <authorList>
            <person name="Barrero R.A."/>
            <person name="Guerrero F.D."/>
            <person name="Moolhuijzen P."/>
            <person name="Goolsby J.A."/>
            <person name="Tidwell J."/>
            <person name="Bellgard S.E."/>
            <person name="Bellgard M.I."/>
        </authorList>
    </citation>
    <scope>NUCLEOTIDE SEQUENCE</scope>
    <source>
        <tissue evidence="2">Shoot tissue taken approximately 20 cm above the soil surface</tissue>
    </source>
</reference>
<organism evidence="2">
    <name type="scientific">Arundo donax</name>
    <name type="common">Giant reed</name>
    <name type="synonym">Donax arundinaceus</name>
    <dbReference type="NCBI Taxonomy" id="35708"/>
    <lineage>
        <taxon>Eukaryota</taxon>
        <taxon>Viridiplantae</taxon>
        <taxon>Streptophyta</taxon>
        <taxon>Embryophyta</taxon>
        <taxon>Tracheophyta</taxon>
        <taxon>Spermatophyta</taxon>
        <taxon>Magnoliopsida</taxon>
        <taxon>Liliopsida</taxon>
        <taxon>Poales</taxon>
        <taxon>Poaceae</taxon>
        <taxon>PACMAD clade</taxon>
        <taxon>Arundinoideae</taxon>
        <taxon>Arundineae</taxon>
        <taxon>Arundo</taxon>
    </lineage>
</organism>
<dbReference type="AlphaFoldDB" id="A0A0A9BYY6"/>